<accession>A0A1N7QRZ8</accession>
<dbReference type="RefSeq" id="WP_076554173.1">
    <property type="nucleotide sequence ID" value="NZ_FTOL01000015.1"/>
</dbReference>
<sequence>MSLEIGKPILENELLKIFTKESQETEKPEESRHRIAKEMAEAIYKFVKTGEVNVTVATSGTATSQTGTGTGIIK</sequence>
<protein>
    <submittedName>
        <fullName evidence="1">Uncharacterized protein</fullName>
    </submittedName>
</protein>
<dbReference type="EMBL" id="FTOL01000015">
    <property type="protein sequence ID" value="SIT25653.1"/>
    <property type="molecule type" value="Genomic_DNA"/>
</dbReference>
<evidence type="ECO:0000313" key="2">
    <source>
        <dbReference type="Proteomes" id="UP000186744"/>
    </source>
</evidence>
<organism evidence="1 2">
    <name type="scientific">Chryseobacterium ureilyticum</name>
    <dbReference type="NCBI Taxonomy" id="373668"/>
    <lineage>
        <taxon>Bacteria</taxon>
        <taxon>Pseudomonadati</taxon>
        <taxon>Bacteroidota</taxon>
        <taxon>Flavobacteriia</taxon>
        <taxon>Flavobacteriales</taxon>
        <taxon>Weeksellaceae</taxon>
        <taxon>Chryseobacterium group</taxon>
        <taxon>Chryseobacterium</taxon>
    </lineage>
</organism>
<dbReference type="STRING" id="373668.SAMN05421786_11548"/>
<dbReference type="AlphaFoldDB" id="A0A1N7QRZ8"/>
<dbReference type="OrthoDB" id="1274983at2"/>
<proteinExistence type="predicted"/>
<keyword evidence="2" id="KW-1185">Reference proteome</keyword>
<dbReference type="Proteomes" id="UP000186744">
    <property type="component" value="Unassembled WGS sequence"/>
</dbReference>
<gene>
    <name evidence="1" type="ORF">SAMN05421786_11548</name>
</gene>
<evidence type="ECO:0000313" key="1">
    <source>
        <dbReference type="EMBL" id="SIT25653.1"/>
    </source>
</evidence>
<reference evidence="2" key="1">
    <citation type="submission" date="2017-01" db="EMBL/GenBank/DDBJ databases">
        <authorList>
            <person name="Varghese N."/>
            <person name="Submissions S."/>
        </authorList>
    </citation>
    <scope>NUCLEOTIDE SEQUENCE [LARGE SCALE GENOMIC DNA]</scope>
    <source>
        <strain evidence="2">DSM 18017</strain>
    </source>
</reference>
<name>A0A1N7QRZ8_9FLAO</name>